<organism evidence="1 2">
    <name type="scientific">Pseudomonas mosselii</name>
    <dbReference type="NCBI Taxonomy" id="78327"/>
    <lineage>
        <taxon>Bacteria</taxon>
        <taxon>Pseudomonadati</taxon>
        <taxon>Pseudomonadota</taxon>
        <taxon>Gammaproteobacteria</taxon>
        <taxon>Pseudomonadales</taxon>
        <taxon>Pseudomonadaceae</taxon>
        <taxon>Pseudomonas</taxon>
    </lineage>
</organism>
<proteinExistence type="predicted"/>
<name>A0A7W2JVQ9_9PSED</name>
<dbReference type="RefSeq" id="WP_182323303.1">
    <property type="nucleotide sequence ID" value="NZ_JACGDE010000009.1"/>
</dbReference>
<evidence type="ECO:0000313" key="2">
    <source>
        <dbReference type="Proteomes" id="UP000541770"/>
    </source>
</evidence>
<accession>A0A7W2JVQ9</accession>
<protein>
    <submittedName>
        <fullName evidence="1">Uncharacterized protein</fullName>
    </submittedName>
</protein>
<dbReference type="EMBL" id="JACGDE010000009">
    <property type="protein sequence ID" value="MBA6065968.1"/>
    <property type="molecule type" value="Genomic_DNA"/>
</dbReference>
<dbReference type="Proteomes" id="UP000541770">
    <property type="component" value="Unassembled WGS sequence"/>
</dbReference>
<gene>
    <name evidence="1" type="ORF">H4C75_14500</name>
</gene>
<reference evidence="1 2" key="1">
    <citation type="submission" date="2020-07" db="EMBL/GenBank/DDBJ databases">
        <title>Diversity of carbapenemase encoding genes among Pseudomonas putida group clinical isolates in a tertiary Brazilian hospital.</title>
        <authorList>
            <person name="Alberto-Lei F."/>
            <person name="Nodari C.S."/>
            <person name="Streling A.P."/>
            <person name="Paulino J.T."/>
            <person name="Bessa-Neto F.O."/>
            <person name="Cayo R."/>
            <person name="Gales A.C."/>
        </authorList>
    </citation>
    <scope>NUCLEOTIDE SEQUENCE [LARGE SCALE GENOMIC DNA]</scope>
    <source>
        <strain evidence="1 2">14802</strain>
    </source>
</reference>
<evidence type="ECO:0000313" key="1">
    <source>
        <dbReference type="EMBL" id="MBA6065968.1"/>
    </source>
</evidence>
<sequence>MIQLHFAGRCVGFATSYRAAGFEADRLDHLFSAIQKHDRNFPSILTGGNEFGSVASDFAAEDKPGFLPEAWLVEAGDGTPVRLLPSEEAAELFRNALEAYDSAMPQGGQDGEWTDAQISWYRNHPAPIASACGGAFSVRKVGVH</sequence>
<comment type="caution">
    <text evidence="1">The sequence shown here is derived from an EMBL/GenBank/DDBJ whole genome shotgun (WGS) entry which is preliminary data.</text>
</comment>
<dbReference type="AlphaFoldDB" id="A0A7W2JVQ9"/>